<dbReference type="RefSeq" id="XP_003662602.1">
    <property type="nucleotide sequence ID" value="XM_003662554.1"/>
</dbReference>
<feature type="domain" description="Single-strand DNA deaminase toxin A-like C-terminal" evidence="1">
    <location>
        <begin position="74"/>
        <end position="139"/>
    </location>
</feature>
<sequence>MSLAGTKRHAANHRSLVARPRAGHDPCSKAVFWKYGSTLRVLRPFKRFRIARGNLERATAGIIVSATKPEVITAAVSGWQANKSRGQNVLDNVKYMKLVQYFTGILKFELPRSCRDNNGPALPEHGGRFYACHVEKKLAVFWLIAALKAVLGTTDLRRARELKGAEIPEAWRSAWIFLDHSPCANVSKCWRPGWAVAAYQANIQPPLDSVGHFWTKSSERPGSRFTWRHGRSSCKATAKVQRGATSACAIGADEGSGASRAQTAPQPAPRNLVLRWKQRAGFQTKRMHQG</sequence>
<evidence type="ECO:0000313" key="3">
    <source>
        <dbReference type="Proteomes" id="UP000007322"/>
    </source>
</evidence>
<proteinExistence type="predicted"/>
<organism evidence="2 3">
    <name type="scientific">Thermothelomyces thermophilus (strain ATCC 42464 / BCRC 31852 / DSM 1799)</name>
    <name type="common">Sporotrichum thermophile</name>
    <dbReference type="NCBI Taxonomy" id="573729"/>
    <lineage>
        <taxon>Eukaryota</taxon>
        <taxon>Fungi</taxon>
        <taxon>Dikarya</taxon>
        <taxon>Ascomycota</taxon>
        <taxon>Pezizomycotina</taxon>
        <taxon>Sordariomycetes</taxon>
        <taxon>Sordariomycetidae</taxon>
        <taxon>Sordariales</taxon>
        <taxon>Chaetomiaceae</taxon>
        <taxon>Thermothelomyces</taxon>
    </lineage>
</organism>
<evidence type="ECO:0000259" key="1">
    <source>
        <dbReference type="Pfam" id="PF24120"/>
    </source>
</evidence>
<evidence type="ECO:0000313" key="2">
    <source>
        <dbReference type="EMBL" id="AEO57357.1"/>
    </source>
</evidence>
<protein>
    <recommendedName>
        <fullName evidence="1">Single-strand DNA deaminase toxin A-like C-terminal domain-containing protein</fullName>
    </recommendedName>
</protein>
<dbReference type="HOGENOM" id="CLU_960372_0_0_1"/>
<keyword evidence="3" id="KW-1185">Reference proteome</keyword>
<dbReference type="EMBL" id="CP003004">
    <property type="protein sequence ID" value="AEO57357.1"/>
    <property type="molecule type" value="Genomic_DNA"/>
</dbReference>
<name>G2QCN4_THET4</name>
<dbReference type="AlphaFoldDB" id="G2QCN4"/>
<dbReference type="InParanoid" id="G2QCN4"/>
<dbReference type="VEuPathDB" id="FungiDB:MYCTH_2303408"/>
<dbReference type="InterPro" id="IPR057517">
    <property type="entry name" value="SsdA-like_C"/>
</dbReference>
<dbReference type="Proteomes" id="UP000007322">
    <property type="component" value="Chromosome 3"/>
</dbReference>
<gene>
    <name evidence="2" type="ORF">MYCTH_2303408</name>
</gene>
<dbReference type="GeneID" id="11512678"/>
<reference evidence="2 3" key="1">
    <citation type="journal article" date="2011" name="Nat. Biotechnol.">
        <title>Comparative genomic analysis of the thermophilic biomass-degrading fungi Myceliophthora thermophila and Thielavia terrestris.</title>
        <authorList>
            <person name="Berka R.M."/>
            <person name="Grigoriev I.V."/>
            <person name="Otillar R."/>
            <person name="Salamov A."/>
            <person name="Grimwood J."/>
            <person name="Reid I."/>
            <person name="Ishmael N."/>
            <person name="John T."/>
            <person name="Darmond C."/>
            <person name="Moisan M.-C."/>
            <person name="Henrissat B."/>
            <person name="Coutinho P.M."/>
            <person name="Lombard V."/>
            <person name="Natvig D.O."/>
            <person name="Lindquist E."/>
            <person name="Schmutz J."/>
            <person name="Lucas S."/>
            <person name="Harris P."/>
            <person name="Powlowski J."/>
            <person name="Bellemare A."/>
            <person name="Taylor D."/>
            <person name="Butler G."/>
            <person name="de Vries R.P."/>
            <person name="Allijn I.E."/>
            <person name="van den Brink J."/>
            <person name="Ushinsky S."/>
            <person name="Storms R."/>
            <person name="Powell A.J."/>
            <person name="Paulsen I.T."/>
            <person name="Elbourne L.D.H."/>
            <person name="Baker S.E."/>
            <person name="Magnuson J."/>
            <person name="LaBoissiere S."/>
            <person name="Clutterbuck A.J."/>
            <person name="Martinez D."/>
            <person name="Wogulis M."/>
            <person name="de Leon A.L."/>
            <person name="Rey M.W."/>
            <person name="Tsang A."/>
        </authorList>
    </citation>
    <scope>NUCLEOTIDE SEQUENCE [LARGE SCALE GENOMIC DNA]</scope>
    <source>
        <strain evidence="3">ATCC 42464 / BCRC 31852 / DSM 1799</strain>
    </source>
</reference>
<accession>G2QCN4</accession>
<dbReference type="KEGG" id="mtm:MYCTH_2303408"/>
<dbReference type="OrthoDB" id="4841107at2759"/>
<dbReference type="Pfam" id="PF24120">
    <property type="entry name" value="SsdA_C"/>
    <property type="match status" value="1"/>
</dbReference>